<protein>
    <submittedName>
        <fullName evidence="2">GroES-like protein</fullName>
    </submittedName>
</protein>
<dbReference type="InterPro" id="IPR011032">
    <property type="entry name" value="GroES-like_sf"/>
</dbReference>
<dbReference type="Pfam" id="PF08240">
    <property type="entry name" value="ADH_N"/>
    <property type="match status" value="1"/>
</dbReference>
<comment type="caution">
    <text evidence="2">The sequence shown here is derived from an EMBL/GenBank/DDBJ whole genome shotgun (WGS) entry which is preliminary data.</text>
</comment>
<dbReference type="Gene3D" id="3.90.180.10">
    <property type="entry name" value="Medium-chain alcohol dehydrogenases, catalytic domain"/>
    <property type="match status" value="1"/>
</dbReference>
<dbReference type="SMART" id="SM00829">
    <property type="entry name" value="PKS_ER"/>
    <property type="match status" value="1"/>
</dbReference>
<dbReference type="AlphaFoldDB" id="A0A8H6XCG6"/>
<dbReference type="InterPro" id="IPR013149">
    <property type="entry name" value="ADH-like_C"/>
</dbReference>
<evidence type="ECO:0000313" key="2">
    <source>
        <dbReference type="EMBL" id="KAF7338047.1"/>
    </source>
</evidence>
<proteinExistence type="predicted"/>
<dbReference type="CDD" id="cd08249">
    <property type="entry name" value="enoyl_reductase_like"/>
    <property type="match status" value="1"/>
</dbReference>
<dbReference type="GO" id="GO:0016651">
    <property type="term" value="F:oxidoreductase activity, acting on NAD(P)H"/>
    <property type="evidence" value="ECO:0007669"/>
    <property type="project" value="InterPro"/>
</dbReference>
<feature type="domain" description="Enoyl reductase (ER)" evidence="1">
    <location>
        <begin position="14"/>
        <end position="278"/>
    </location>
</feature>
<dbReference type="EMBL" id="JACAZI010000021">
    <property type="protein sequence ID" value="KAF7338047.1"/>
    <property type="molecule type" value="Genomic_DNA"/>
</dbReference>
<dbReference type="Gene3D" id="3.40.50.720">
    <property type="entry name" value="NAD(P)-binding Rossmann-like Domain"/>
    <property type="match status" value="1"/>
</dbReference>
<dbReference type="PANTHER" id="PTHR45348">
    <property type="entry name" value="HYPOTHETICAL OXIDOREDUCTASE (EUROFUNG)"/>
    <property type="match status" value="1"/>
</dbReference>
<accession>A0A8H6XCG6</accession>
<dbReference type="Proteomes" id="UP000620124">
    <property type="component" value="Unassembled WGS sequence"/>
</dbReference>
<reference evidence="2" key="1">
    <citation type="submission" date="2020-05" db="EMBL/GenBank/DDBJ databases">
        <title>Mycena genomes resolve the evolution of fungal bioluminescence.</title>
        <authorList>
            <person name="Tsai I.J."/>
        </authorList>
    </citation>
    <scope>NUCLEOTIDE SEQUENCE</scope>
    <source>
        <strain evidence="2">CCC161011</strain>
    </source>
</reference>
<dbReference type="PANTHER" id="PTHR45348:SF2">
    <property type="entry name" value="ZINC-TYPE ALCOHOL DEHYDROGENASE-LIKE PROTEIN C2E1P3.01"/>
    <property type="match status" value="1"/>
</dbReference>
<dbReference type="InterPro" id="IPR047122">
    <property type="entry name" value="Trans-enoyl_RdTase-like"/>
</dbReference>
<evidence type="ECO:0000313" key="3">
    <source>
        <dbReference type="Proteomes" id="UP000620124"/>
    </source>
</evidence>
<keyword evidence="3" id="KW-1185">Reference proteome</keyword>
<organism evidence="2 3">
    <name type="scientific">Mycena venus</name>
    <dbReference type="NCBI Taxonomy" id="2733690"/>
    <lineage>
        <taxon>Eukaryota</taxon>
        <taxon>Fungi</taxon>
        <taxon>Dikarya</taxon>
        <taxon>Basidiomycota</taxon>
        <taxon>Agaricomycotina</taxon>
        <taxon>Agaricomycetes</taxon>
        <taxon>Agaricomycetidae</taxon>
        <taxon>Agaricales</taxon>
        <taxon>Marasmiineae</taxon>
        <taxon>Mycenaceae</taxon>
        <taxon>Mycena</taxon>
    </lineage>
</organism>
<dbReference type="SUPFAM" id="SSF50129">
    <property type="entry name" value="GroES-like"/>
    <property type="match status" value="1"/>
</dbReference>
<sequence length="290" mass="31023">MSQLALLYESDKKQNLQSLPIPEPVDGFVQVRVEAAAFNPLDYKIYDSGKFVQKVPTVLGGDAAGEVTKIGPDVTKFKVGDRVTFACTPNSPKGVGDGERGAFQQYALADARVTAKARCLFAVLSGLEVITTSSPAHFEYLKSLGATTVIDRSAPDVAAQILAAARGPVKYVVDAISLKPTQLLGVEVLQPKGKLVLVLGLDPSTKEAAAAKDVTMLGTVGPTGFYRSEPFWDSVEGYLKRQVIKPNRVTVLPGGLHAWEEGFDLHRQGKVSGAKIVIRPQETKSITSSL</sequence>
<dbReference type="Pfam" id="PF00107">
    <property type="entry name" value="ADH_zinc_N"/>
    <property type="match status" value="1"/>
</dbReference>
<dbReference type="InterPro" id="IPR013154">
    <property type="entry name" value="ADH-like_N"/>
</dbReference>
<evidence type="ECO:0000259" key="1">
    <source>
        <dbReference type="SMART" id="SM00829"/>
    </source>
</evidence>
<gene>
    <name evidence="2" type="ORF">MVEN_02028800</name>
</gene>
<dbReference type="SUPFAM" id="SSF51735">
    <property type="entry name" value="NAD(P)-binding Rossmann-fold domains"/>
    <property type="match status" value="1"/>
</dbReference>
<dbReference type="InterPro" id="IPR020843">
    <property type="entry name" value="ER"/>
</dbReference>
<dbReference type="OrthoDB" id="3233595at2759"/>
<dbReference type="InterPro" id="IPR036291">
    <property type="entry name" value="NAD(P)-bd_dom_sf"/>
</dbReference>
<name>A0A8H6XCG6_9AGAR</name>